<gene>
    <name evidence="2" type="ORF">PPOP_3398</name>
</gene>
<sequence length="60" mass="6271">MQPDKPGDSVTVMVNGCKLDEPGLLIGGVTYAPVRAMAEAVGAKVSGWVGEERKVEISKV</sequence>
<name>M9M811_PAEPP</name>
<dbReference type="RefSeq" id="WP_006287778.1">
    <property type="nucleotide sequence ID" value="NZ_BALG01000295.1"/>
</dbReference>
<keyword evidence="3" id="KW-1185">Reference proteome</keyword>
<proteinExistence type="predicted"/>
<evidence type="ECO:0000259" key="1">
    <source>
        <dbReference type="Pfam" id="PF07833"/>
    </source>
</evidence>
<dbReference type="EMBL" id="BALG01000295">
    <property type="protein sequence ID" value="GAC43998.1"/>
    <property type="molecule type" value="Genomic_DNA"/>
</dbReference>
<evidence type="ECO:0000313" key="2">
    <source>
        <dbReference type="EMBL" id="GAC43998.1"/>
    </source>
</evidence>
<dbReference type="AlphaFoldDB" id="M9M811"/>
<organism evidence="2 3">
    <name type="scientific">Paenibacillus popilliae ATCC 14706</name>
    <dbReference type="NCBI Taxonomy" id="1212764"/>
    <lineage>
        <taxon>Bacteria</taxon>
        <taxon>Bacillati</taxon>
        <taxon>Bacillota</taxon>
        <taxon>Bacilli</taxon>
        <taxon>Bacillales</taxon>
        <taxon>Paenibacillaceae</taxon>
        <taxon>Paenibacillus</taxon>
    </lineage>
</organism>
<accession>M9M811</accession>
<dbReference type="InterPro" id="IPR012854">
    <property type="entry name" value="Cu_amine_oxidase-like_N"/>
</dbReference>
<dbReference type="Proteomes" id="UP000029453">
    <property type="component" value="Unassembled WGS sequence"/>
</dbReference>
<protein>
    <submittedName>
        <fullName evidence="2">Dihydroxyacid dehydratase/phosphogluconate dehydratase</fullName>
    </submittedName>
</protein>
<dbReference type="Pfam" id="PF07833">
    <property type="entry name" value="Cu_amine_oxidN1"/>
    <property type="match status" value="1"/>
</dbReference>
<reference evidence="2 3" key="1">
    <citation type="submission" date="2012-10" db="EMBL/GenBank/DDBJ databases">
        <title>Draft Genome Sequence of Paenibacillus popilliae ATCC 14706T.</title>
        <authorList>
            <person name="Iiyama K."/>
            <person name="Mori K."/>
            <person name="Mon H."/>
            <person name="Chieda Y."/>
            <person name="Lee J.M."/>
            <person name="Kusakabe T."/>
            <person name="Tashiro K."/>
            <person name="Asano S."/>
            <person name="Yasunaga-Aoki C."/>
            <person name="Shimizu S."/>
        </authorList>
    </citation>
    <scope>NUCLEOTIDE SEQUENCE [LARGE SCALE GENOMIC DNA]</scope>
    <source>
        <strain evidence="2 3">ATCC 14706</strain>
    </source>
</reference>
<evidence type="ECO:0000313" key="3">
    <source>
        <dbReference type="Proteomes" id="UP000029453"/>
    </source>
</evidence>
<comment type="caution">
    <text evidence="2">The sequence shown here is derived from an EMBL/GenBank/DDBJ whole genome shotgun (WGS) entry which is preliminary data.</text>
</comment>
<feature type="domain" description="Copper amine oxidase-like N-terminal" evidence="1">
    <location>
        <begin position="15"/>
        <end position="57"/>
    </location>
</feature>